<organism evidence="1 2">
    <name type="scientific">Methylocucumis oryzae</name>
    <dbReference type="NCBI Taxonomy" id="1632867"/>
    <lineage>
        <taxon>Bacteria</taxon>
        <taxon>Pseudomonadati</taxon>
        <taxon>Pseudomonadota</taxon>
        <taxon>Gammaproteobacteria</taxon>
        <taxon>Methylococcales</taxon>
        <taxon>Methylococcaceae</taxon>
        <taxon>Methylocucumis</taxon>
    </lineage>
</organism>
<dbReference type="Proteomes" id="UP000033684">
    <property type="component" value="Unassembled WGS sequence"/>
</dbReference>
<proteinExistence type="predicted"/>
<dbReference type="EMBL" id="LAJX01000171">
    <property type="protein sequence ID" value="KJV05789.1"/>
    <property type="molecule type" value="Genomic_DNA"/>
</dbReference>
<evidence type="ECO:0000313" key="2">
    <source>
        <dbReference type="Proteomes" id="UP000033684"/>
    </source>
</evidence>
<keyword evidence="2" id="KW-1185">Reference proteome</keyword>
<reference evidence="1 2" key="2">
    <citation type="journal article" date="2016" name="Microb. Ecol.">
        <title>Genome Characteristics of a Novel Type I Methanotroph (Sn10-6) Isolated from a Flooded Indian Rice Field.</title>
        <authorList>
            <person name="Rahalkar M.C."/>
            <person name="Pandit P.S."/>
            <person name="Dhakephalkar P.K."/>
            <person name="Pore S."/>
            <person name="Arora P."/>
            <person name="Kapse N."/>
        </authorList>
    </citation>
    <scope>NUCLEOTIDE SEQUENCE [LARGE SCALE GENOMIC DNA]</scope>
    <source>
        <strain evidence="1 2">Sn10-6</strain>
    </source>
</reference>
<dbReference type="OrthoDB" id="2077946at2"/>
<dbReference type="AlphaFoldDB" id="A0A0F3IJR3"/>
<protein>
    <submittedName>
        <fullName evidence="1">Uncharacterized protein</fullName>
    </submittedName>
</protein>
<sequence length="459" mass="54145">MWNGSLAKNANLHPQFIHHIKSKIEKNPPNEPYLTFWRIIALKLNDCISTNIYHEFPNIKVSRDEFSLSALLKLLEPKIKFSKRPPWENNTDSPPYQAEVVIQIKTYQFKKLKTYYPEIVSLLLPITNFLNQAMNYWQLLGKADDKNDFSEWHLVSISPHDQNNQFHNWTLLIELCRDLWDITYKTNQSLALAVLEIWKTFQFPVFKRLIFDAFANSDCVSPSDKLDYLLTDNHWWFWSSATTREKFRLLASICPKLNRTALKILEQAILSGPPREMFRQEITDHEWQNINDRKVWLHLVKLESFNATLSKKLQAALNDLSTKYPRWKLEEGERSEFNIWFSTGRGNRCDITRDELITLPIQQRIEKLTESTDEFIQEERIDLFGYICRDKPDFALETLGYIAATSNWDNLIWHKSIMALSEANNPQYWLETAKLIVQLPDQFFCKRSLGGFMVDKANR</sequence>
<name>A0A0F3IJR3_9GAMM</name>
<dbReference type="RefSeq" id="WP_045779940.1">
    <property type="nucleotide sequence ID" value="NZ_LAJX01000171.1"/>
</dbReference>
<comment type="caution">
    <text evidence="1">The sequence shown here is derived from an EMBL/GenBank/DDBJ whole genome shotgun (WGS) entry which is preliminary data.</text>
</comment>
<gene>
    <name evidence="1" type="ORF">VZ94_15610</name>
</gene>
<evidence type="ECO:0000313" key="1">
    <source>
        <dbReference type="EMBL" id="KJV05789.1"/>
    </source>
</evidence>
<accession>A0A0F3IJR3</accession>
<reference evidence="2" key="1">
    <citation type="submission" date="2015-03" db="EMBL/GenBank/DDBJ databases">
        <title>Draft genome sequence of a novel methanotroph (Sn10-6) isolated from flooded ricefield rhizosphere in India.</title>
        <authorList>
            <person name="Pandit P.S."/>
            <person name="Pore S.D."/>
            <person name="Arora P."/>
            <person name="Kapse N.G."/>
            <person name="Dhakephalkar P.K."/>
            <person name="Rahalkar M.C."/>
        </authorList>
    </citation>
    <scope>NUCLEOTIDE SEQUENCE [LARGE SCALE GENOMIC DNA]</scope>
    <source>
        <strain evidence="2">Sn10-6</strain>
    </source>
</reference>